<accession>A0A0C3D0G6</accession>
<keyword evidence="3" id="KW-1185">Reference proteome</keyword>
<evidence type="ECO:0000256" key="1">
    <source>
        <dbReference type="SAM" id="SignalP"/>
    </source>
</evidence>
<organism evidence="2 3">
    <name type="scientific">Scleroderma citrinum Foug A</name>
    <dbReference type="NCBI Taxonomy" id="1036808"/>
    <lineage>
        <taxon>Eukaryota</taxon>
        <taxon>Fungi</taxon>
        <taxon>Dikarya</taxon>
        <taxon>Basidiomycota</taxon>
        <taxon>Agaricomycotina</taxon>
        <taxon>Agaricomycetes</taxon>
        <taxon>Agaricomycetidae</taxon>
        <taxon>Boletales</taxon>
        <taxon>Sclerodermatineae</taxon>
        <taxon>Sclerodermataceae</taxon>
        <taxon>Scleroderma</taxon>
    </lineage>
</organism>
<dbReference type="AlphaFoldDB" id="A0A0C3D0G6"/>
<name>A0A0C3D0G6_9AGAM</name>
<reference evidence="2 3" key="1">
    <citation type="submission" date="2014-04" db="EMBL/GenBank/DDBJ databases">
        <authorList>
            <consortium name="DOE Joint Genome Institute"/>
            <person name="Kuo A."/>
            <person name="Kohler A."/>
            <person name="Nagy L.G."/>
            <person name="Floudas D."/>
            <person name="Copeland A."/>
            <person name="Barry K.W."/>
            <person name="Cichocki N."/>
            <person name="Veneault-Fourrey C."/>
            <person name="LaButti K."/>
            <person name="Lindquist E.A."/>
            <person name="Lipzen A."/>
            <person name="Lundell T."/>
            <person name="Morin E."/>
            <person name="Murat C."/>
            <person name="Sun H."/>
            <person name="Tunlid A."/>
            <person name="Henrissat B."/>
            <person name="Grigoriev I.V."/>
            <person name="Hibbett D.S."/>
            <person name="Martin F."/>
            <person name="Nordberg H.P."/>
            <person name="Cantor M.N."/>
            <person name="Hua S.X."/>
        </authorList>
    </citation>
    <scope>NUCLEOTIDE SEQUENCE [LARGE SCALE GENOMIC DNA]</scope>
    <source>
        <strain evidence="2 3">Foug A</strain>
    </source>
</reference>
<evidence type="ECO:0000313" key="2">
    <source>
        <dbReference type="EMBL" id="KIM54320.1"/>
    </source>
</evidence>
<gene>
    <name evidence="2" type="ORF">SCLCIDRAFT_1222124</name>
</gene>
<dbReference type="InParanoid" id="A0A0C3D0G6"/>
<keyword evidence="1" id="KW-0732">Signal</keyword>
<dbReference type="EMBL" id="KN822157">
    <property type="protein sequence ID" value="KIM54320.1"/>
    <property type="molecule type" value="Genomic_DNA"/>
</dbReference>
<dbReference type="HOGENOM" id="CLU_2470401_0_0_1"/>
<protein>
    <submittedName>
        <fullName evidence="2">Uncharacterized protein</fullName>
    </submittedName>
</protein>
<reference evidence="3" key="2">
    <citation type="submission" date="2015-01" db="EMBL/GenBank/DDBJ databases">
        <title>Evolutionary Origins and Diversification of the Mycorrhizal Mutualists.</title>
        <authorList>
            <consortium name="DOE Joint Genome Institute"/>
            <consortium name="Mycorrhizal Genomics Consortium"/>
            <person name="Kohler A."/>
            <person name="Kuo A."/>
            <person name="Nagy L.G."/>
            <person name="Floudas D."/>
            <person name="Copeland A."/>
            <person name="Barry K.W."/>
            <person name="Cichocki N."/>
            <person name="Veneault-Fourrey C."/>
            <person name="LaButti K."/>
            <person name="Lindquist E.A."/>
            <person name="Lipzen A."/>
            <person name="Lundell T."/>
            <person name="Morin E."/>
            <person name="Murat C."/>
            <person name="Riley R."/>
            <person name="Ohm R."/>
            <person name="Sun H."/>
            <person name="Tunlid A."/>
            <person name="Henrissat B."/>
            <person name="Grigoriev I.V."/>
            <person name="Hibbett D.S."/>
            <person name="Martin F."/>
        </authorList>
    </citation>
    <scope>NUCLEOTIDE SEQUENCE [LARGE SCALE GENOMIC DNA]</scope>
    <source>
        <strain evidence="3">Foug A</strain>
    </source>
</reference>
<sequence length="88" mass="9389">MPMCIVVSLLHLVGVFAFAGFDTSSHDICTICTPSFSATTTRPISTTITDIDCDDPADALLRRIAAACTLARQTKQALCYSSKTKSSN</sequence>
<dbReference type="Proteomes" id="UP000053989">
    <property type="component" value="Unassembled WGS sequence"/>
</dbReference>
<proteinExistence type="predicted"/>
<feature type="chain" id="PRO_5002162914" evidence="1">
    <location>
        <begin position="18"/>
        <end position="88"/>
    </location>
</feature>
<feature type="signal peptide" evidence="1">
    <location>
        <begin position="1"/>
        <end position="17"/>
    </location>
</feature>
<evidence type="ECO:0000313" key="3">
    <source>
        <dbReference type="Proteomes" id="UP000053989"/>
    </source>
</evidence>